<proteinExistence type="predicted"/>
<protein>
    <submittedName>
        <fullName evidence="1">Uncharacterized protein</fullName>
    </submittedName>
</protein>
<organism evidence="1">
    <name type="scientific">Trepomonas sp. PC1</name>
    <dbReference type="NCBI Taxonomy" id="1076344"/>
    <lineage>
        <taxon>Eukaryota</taxon>
        <taxon>Metamonada</taxon>
        <taxon>Diplomonadida</taxon>
        <taxon>Hexamitidae</taxon>
        <taxon>Hexamitinae</taxon>
        <taxon>Trepomonas</taxon>
    </lineage>
</organism>
<dbReference type="AlphaFoldDB" id="A0A146KD22"/>
<gene>
    <name evidence="1" type="ORF">TPC1_14558</name>
</gene>
<feature type="non-terminal residue" evidence="1">
    <location>
        <position position="1"/>
    </location>
</feature>
<evidence type="ECO:0000313" key="1">
    <source>
        <dbReference type="EMBL" id="JAP93239.1"/>
    </source>
</evidence>
<feature type="non-terminal residue" evidence="1">
    <location>
        <position position="804"/>
    </location>
</feature>
<sequence>IRLSNAQILKIVESLLIQLTNNDDQYFIQMLQLCEEVNALETDLLKNTVLIEQLAAQQQTMQSPKHSNANSFDLTSLQLTQNLAQLPASQQKQLQTYLLTFYALTPMLLYISVLKLSTHNGFVASNLQVRKAILEFYGKILLNQYICDGLVVLCGKGAGILQLNHPDNDDTLFMQQKRDLEQQNHLFIQVYAQYINNVQFKSRNILPLLQQIFPKIQELLGKDCNLKDFLLQELLFRLQDESQTVKKLAAEQLKQLINKNYEYISLVFTDLLQMQNQDSFLNQTFDEFILQPVLQKSPNVQNLYKFLQSCPLKLFESVFADFLKDKSVPFEVVEALLQNNQTGAFYLLYYIIMYSAEYSKKQKRIIIEKLHQFLLQNYQHDIQANIYILNILVSEELIDLVDFEMNLFLDGSQQKSDIEEQRDKIHTQILVKGVKTEQEAAQLVEKLQVQLQNAIEQVPSLFNVSSDQPIFKDFLHQSSKVLLQISFLTQKKMISQQQMNLLTQQITKLIIAHPMASHPLLFFMYSSQDIEFRLNIFDSLSQALQQCQDARTANNLLISLLSSIYAFPDELGQFIPLLLENSFLKTSHLLQRHFLYIIFDLEKLSLIKFNSEIFTTIFLYLISPNSDLQALTDRLLLNQVYAVHFVQNFLKSMEILQQLQISDQQRAILYAKVLYKLPQTSKYQLLNILLDKMQKLLMQNISQLWFFEDILQIIQSGVVEVTMMDEWNKADKIIKRLNVQYSISSVLPRLFECLQVMNREKIDYLQLKTVAAIKSVCAQMKVGYGELVAQFGDQYCSELVQVRW</sequence>
<accession>A0A146KD22</accession>
<name>A0A146KD22_9EUKA</name>
<dbReference type="EMBL" id="GDID01003367">
    <property type="protein sequence ID" value="JAP93239.1"/>
    <property type="molecule type" value="Transcribed_RNA"/>
</dbReference>
<reference evidence="1" key="1">
    <citation type="submission" date="2015-07" db="EMBL/GenBank/DDBJ databases">
        <title>Adaptation to a free-living lifestyle via gene acquisitions in the diplomonad Trepomonas sp. PC1.</title>
        <authorList>
            <person name="Xu F."/>
            <person name="Jerlstrom-Hultqvist J."/>
            <person name="Kolisko M."/>
            <person name="Simpson A.G.B."/>
            <person name="Roger A.J."/>
            <person name="Svard S.G."/>
            <person name="Andersson J.O."/>
        </authorList>
    </citation>
    <scope>NUCLEOTIDE SEQUENCE</scope>
    <source>
        <strain evidence="1">PC1</strain>
    </source>
</reference>